<proteinExistence type="predicted"/>
<protein>
    <submittedName>
        <fullName evidence="2">37727_t:CDS:1</fullName>
    </submittedName>
</protein>
<dbReference type="Proteomes" id="UP000789901">
    <property type="component" value="Unassembled WGS sequence"/>
</dbReference>
<comment type="caution">
    <text evidence="2">The sequence shown here is derived from an EMBL/GenBank/DDBJ whole genome shotgun (WGS) entry which is preliminary data.</text>
</comment>
<accession>A0ABN7V0N9</accession>
<name>A0ABN7V0N9_GIGMA</name>
<dbReference type="InterPro" id="IPR029526">
    <property type="entry name" value="PGBD"/>
</dbReference>
<dbReference type="Pfam" id="PF13843">
    <property type="entry name" value="DDE_Tnp_1_7"/>
    <property type="match status" value="1"/>
</dbReference>
<sequence length="364" mass="42428">MPRISSKITIGGRVSFKASALPNQIVSQHVNCRGNWKNQRFYGIVIGELNEGGRLKYQVDVESFENTVVDVLAGNLQYEKPNTLANRGMPSNDELLTVPTECFDNSEKTWKKQFINVDQHEIHPSYSQECSVNIEFIRLASPFKLLCRYLLLNYIRQHVINSINIRGRQSPNWVDVSFGEYMRWLGLWVLMSAFPVADHRFYWRTTVELTKPMIPFNFQRWMPLARFEQIVLYHTLMMVCELDTPNLNDPLYSVRSFVDAYNKNLIEAVKPEKTLCIDESMNLWLGSKNKIPGRHKIPRKPHPVGQEWKTVADSSTNIIIQLEPCEDKEIKKKIREWPINYSRDMVQRLESTYGSYFSKVANID</sequence>
<keyword evidence="3" id="KW-1185">Reference proteome</keyword>
<organism evidence="2 3">
    <name type="scientific">Gigaspora margarita</name>
    <dbReference type="NCBI Taxonomy" id="4874"/>
    <lineage>
        <taxon>Eukaryota</taxon>
        <taxon>Fungi</taxon>
        <taxon>Fungi incertae sedis</taxon>
        <taxon>Mucoromycota</taxon>
        <taxon>Glomeromycotina</taxon>
        <taxon>Glomeromycetes</taxon>
        <taxon>Diversisporales</taxon>
        <taxon>Gigasporaceae</taxon>
        <taxon>Gigaspora</taxon>
    </lineage>
</organism>
<evidence type="ECO:0000313" key="3">
    <source>
        <dbReference type="Proteomes" id="UP000789901"/>
    </source>
</evidence>
<dbReference type="PANTHER" id="PTHR46599">
    <property type="entry name" value="PIGGYBAC TRANSPOSABLE ELEMENT-DERIVED PROTEIN 4"/>
    <property type="match status" value="1"/>
</dbReference>
<reference evidence="2 3" key="1">
    <citation type="submission" date="2021-06" db="EMBL/GenBank/DDBJ databases">
        <authorList>
            <person name="Kallberg Y."/>
            <person name="Tangrot J."/>
            <person name="Rosling A."/>
        </authorList>
    </citation>
    <scope>NUCLEOTIDE SEQUENCE [LARGE SCALE GENOMIC DNA]</scope>
    <source>
        <strain evidence="2 3">120-4 pot B 10/14</strain>
    </source>
</reference>
<dbReference type="EMBL" id="CAJVQB010007860">
    <property type="protein sequence ID" value="CAG8710339.1"/>
    <property type="molecule type" value="Genomic_DNA"/>
</dbReference>
<evidence type="ECO:0000313" key="2">
    <source>
        <dbReference type="EMBL" id="CAG8710339.1"/>
    </source>
</evidence>
<dbReference type="PANTHER" id="PTHR46599:SF3">
    <property type="entry name" value="PIGGYBAC TRANSPOSABLE ELEMENT-DERIVED PROTEIN 4"/>
    <property type="match status" value="1"/>
</dbReference>
<gene>
    <name evidence="2" type="ORF">GMARGA_LOCUS12700</name>
</gene>
<feature type="domain" description="PiggyBac transposable element-derived protein" evidence="1">
    <location>
        <begin position="150"/>
        <end position="332"/>
    </location>
</feature>
<evidence type="ECO:0000259" key="1">
    <source>
        <dbReference type="Pfam" id="PF13843"/>
    </source>
</evidence>
<feature type="non-terminal residue" evidence="2">
    <location>
        <position position="364"/>
    </location>
</feature>